<feature type="chain" id="PRO_5038789515" evidence="1">
    <location>
        <begin position="33"/>
        <end position="361"/>
    </location>
</feature>
<dbReference type="PANTHER" id="PTHR45661:SF3">
    <property type="entry name" value="IG-LIKE DOMAIN-CONTAINING PROTEIN"/>
    <property type="match status" value="1"/>
</dbReference>
<keyword evidence="1" id="KW-0732">Signal</keyword>
<sequence>MNKKGITTFFSYTFFAAVFFSLCLLFSLKVNATETVMIDGVKYYLEDYGTAEASIDSVTTEDIPAGSDFSEVTVHNQIVYNGKTYKVTKFEFDPPEDPREEMIDRNGSSDFWYHWKHLRKLTIESGIDVLRAIFPNYVVLEEVVFEDPKDMEKMGKLYFYNCPNLKDIYIPANVDALPMLRRCPNTTVTFAPDHPKYKVVDGDIYSKNGKILYDVPNGSKNYKVKKTVKKIEYGAFYGNDNIKHIKLPSSVKKVGGYAFGDMKNLKSIKFSKNMKAAAPFLFYRTDKLKTLTFPKNIRKISLYCDAIGLKKLRKIYINAPKLKKIDLADIADKSKCTIYVKNNTVKNQVKKAGFKGKIVVR</sequence>
<dbReference type="PANTHER" id="PTHR45661">
    <property type="entry name" value="SURFACE ANTIGEN"/>
    <property type="match status" value="1"/>
</dbReference>
<evidence type="ECO:0000313" key="3">
    <source>
        <dbReference type="Proteomes" id="UP000824049"/>
    </source>
</evidence>
<dbReference type="Proteomes" id="UP000824049">
    <property type="component" value="Unassembled WGS sequence"/>
</dbReference>
<dbReference type="EMBL" id="DXBR01000049">
    <property type="protein sequence ID" value="HIZ39274.1"/>
    <property type="molecule type" value="Genomic_DNA"/>
</dbReference>
<reference evidence="2" key="1">
    <citation type="journal article" date="2021" name="PeerJ">
        <title>Extensive microbial diversity within the chicken gut microbiome revealed by metagenomics and culture.</title>
        <authorList>
            <person name="Gilroy R."/>
            <person name="Ravi A."/>
            <person name="Getino M."/>
            <person name="Pursley I."/>
            <person name="Horton D.L."/>
            <person name="Alikhan N.F."/>
            <person name="Baker D."/>
            <person name="Gharbi K."/>
            <person name="Hall N."/>
            <person name="Watson M."/>
            <person name="Adriaenssens E.M."/>
            <person name="Foster-Nyarko E."/>
            <person name="Jarju S."/>
            <person name="Secka A."/>
            <person name="Antonio M."/>
            <person name="Oren A."/>
            <person name="Chaudhuri R.R."/>
            <person name="La Ragione R."/>
            <person name="Hildebrand F."/>
            <person name="Pallen M.J."/>
        </authorList>
    </citation>
    <scope>NUCLEOTIDE SEQUENCE</scope>
    <source>
        <strain evidence="2">CHK179-28034</strain>
    </source>
</reference>
<evidence type="ECO:0000313" key="2">
    <source>
        <dbReference type="EMBL" id="HIZ39274.1"/>
    </source>
</evidence>
<feature type="signal peptide" evidence="1">
    <location>
        <begin position="1"/>
        <end position="32"/>
    </location>
</feature>
<proteinExistence type="predicted"/>
<organism evidence="2 3">
    <name type="scientific">Candidatus Anaerobutyricum stercoris</name>
    <dbReference type="NCBI Taxonomy" id="2838457"/>
    <lineage>
        <taxon>Bacteria</taxon>
        <taxon>Bacillati</taxon>
        <taxon>Bacillota</taxon>
        <taxon>Clostridia</taxon>
        <taxon>Lachnospirales</taxon>
        <taxon>Lachnospiraceae</taxon>
        <taxon>Anaerobutyricum</taxon>
    </lineage>
</organism>
<dbReference type="AlphaFoldDB" id="A0A9D2EKF8"/>
<protein>
    <submittedName>
        <fullName evidence="2">Leucine-rich repeat domain-containing protein</fullName>
    </submittedName>
</protein>
<name>A0A9D2EKF8_9FIRM</name>
<evidence type="ECO:0000256" key="1">
    <source>
        <dbReference type="SAM" id="SignalP"/>
    </source>
</evidence>
<dbReference type="Gene3D" id="3.80.10.10">
    <property type="entry name" value="Ribonuclease Inhibitor"/>
    <property type="match status" value="1"/>
</dbReference>
<accession>A0A9D2EKF8</accession>
<comment type="caution">
    <text evidence="2">The sequence shown here is derived from an EMBL/GenBank/DDBJ whole genome shotgun (WGS) entry which is preliminary data.</text>
</comment>
<reference evidence="2" key="2">
    <citation type="submission" date="2021-04" db="EMBL/GenBank/DDBJ databases">
        <authorList>
            <person name="Gilroy R."/>
        </authorList>
    </citation>
    <scope>NUCLEOTIDE SEQUENCE</scope>
    <source>
        <strain evidence="2">CHK179-28034</strain>
    </source>
</reference>
<dbReference type="InterPro" id="IPR026906">
    <property type="entry name" value="LRR_5"/>
</dbReference>
<gene>
    <name evidence="2" type="ORF">H9968_04995</name>
</gene>
<dbReference type="Pfam" id="PF13306">
    <property type="entry name" value="LRR_5"/>
    <property type="match status" value="2"/>
</dbReference>
<dbReference type="SUPFAM" id="SSF52058">
    <property type="entry name" value="L domain-like"/>
    <property type="match status" value="1"/>
</dbReference>
<dbReference type="InterPro" id="IPR032675">
    <property type="entry name" value="LRR_dom_sf"/>
</dbReference>
<dbReference type="InterPro" id="IPR053139">
    <property type="entry name" value="Surface_bspA-like"/>
</dbReference>